<keyword evidence="5 8" id="KW-0378">Hydrolase</keyword>
<evidence type="ECO:0000313" key="10">
    <source>
        <dbReference type="EMBL" id="ANF98154.1"/>
    </source>
</evidence>
<comment type="similarity">
    <text evidence="2 8">Belongs to the PHP hydrolase family. HisK subfamily.</text>
</comment>
<dbReference type="NCBIfam" id="NF005596">
    <property type="entry name" value="PRK07328.1"/>
    <property type="match status" value="1"/>
</dbReference>
<dbReference type="CDD" id="cd12110">
    <property type="entry name" value="PHP_HisPPase_Hisj_like"/>
    <property type="match status" value="1"/>
</dbReference>
<dbReference type="Gene3D" id="3.20.20.140">
    <property type="entry name" value="Metal-dependent hydrolases"/>
    <property type="match status" value="1"/>
</dbReference>
<dbReference type="InterPro" id="IPR010140">
    <property type="entry name" value="Histidinol_P_phosphatase_HisJ"/>
</dbReference>
<evidence type="ECO:0000259" key="9">
    <source>
        <dbReference type="Pfam" id="PF02811"/>
    </source>
</evidence>
<dbReference type="GO" id="GO:0004401">
    <property type="term" value="F:histidinol-phosphatase activity"/>
    <property type="evidence" value="ECO:0007669"/>
    <property type="project" value="UniProtKB-UniRule"/>
</dbReference>
<evidence type="ECO:0000256" key="8">
    <source>
        <dbReference type="RuleBase" id="RU366003"/>
    </source>
</evidence>
<keyword evidence="6 8" id="KW-0368">Histidine biosynthesis</keyword>
<organism evidence="10 11">
    <name type="scientific">Paenibacillus bovis</name>
    <dbReference type="NCBI Taxonomy" id="1616788"/>
    <lineage>
        <taxon>Bacteria</taxon>
        <taxon>Bacillati</taxon>
        <taxon>Bacillota</taxon>
        <taxon>Bacilli</taxon>
        <taxon>Bacillales</taxon>
        <taxon>Paenibacillaceae</taxon>
        <taxon>Paenibacillus</taxon>
    </lineage>
</organism>
<proteinExistence type="inferred from homology"/>
<feature type="domain" description="PHP" evidence="9">
    <location>
        <begin position="4"/>
        <end position="199"/>
    </location>
</feature>
<dbReference type="EC" id="3.1.3.15" evidence="3 8"/>
<evidence type="ECO:0000256" key="4">
    <source>
        <dbReference type="ARBA" id="ARBA00022605"/>
    </source>
</evidence>
<dbReference type="AlphaFoldDB" id="A0A172ZKJ5"/>
<dbReference type="InterPro" id="IPR016195">
    <property type="entry name" value="Pol/histidinol_Pase-like"/>
</dbReference>
<dbReference type="RefSeq" id="WP_060536235.1">
    <property type="nucleotide sequence ID" value="NZ_CP013023.1"/>
</dbReference>
<sequence>MRFDLHTHHYRCGHAVGDIRDYIEAAIAADLQVIGISDHTPYFGSDEDQPFPNTTMGKSELKNYVQEVLDLQKEYAGKIDVLLGIESDYFPDHARLYQQTLSQYPFDYIIGSVHFSDGYSIFDRTRWEGMDTAAQVAAKTEYFRLIGESAKSGMFQILGHIDAMKSNYPAFTEIQAPQALDQMLQTIAESGVAIEVNTSGKIKVCGLWHPVDDILERAHHFGVEVSFGSDSHIAQRVGDDLDLVAQKLRDIGYTEWVYYKQKQRQAVAL</sequence>
<evidence type="ECO:0000256" key="2">
    <source>
        <dbReference type="ARBA" id="ARBA00009152"/>
    </source>
</evidence>
<dbReference type="NCBIfam" id="TIGR01856">
    <property type="entry name" value="hisJ_fam"/>
    <property type="match status" value="1"/>
</dbReference>
<dbReference type="GO" id="GO:0005737">
    <property type="term" value="C:cytoplasm"/>
    <property type="evidence" value="ECO:0007669"/>
    <property type="project" value="TreeGrafter"/>
</dbReference>
<accession>A0A172ZKJ5</accession>
<dbReference type="STRING" id="1616788.AR543_20500"/>
<comment type="pathway">
    <text evidence="1 8">Amino-acid biosynthesis; L-histidine biosynthesis; L-histidine from 5-phospho-alpha-D-ribose 1-diphosphate: step 8/9.</text>
</comment>
<evidence type="ECO:0000256" key="3">
    <source>
        <dbReference type="ARBA" id="ARBA00013085"/>
    </source>
</evidence>
<dbReference type="SUPFAM" id="SSF89550">
    <property type="entry name" value="PHP domain-like"/>
    <property type="match status" value="1"/>
</dbReference>
<dbReference type="PANTHER" id="PTHR21039">
    <property type="entry name" value="HISTIDINOL PHOSPHATASE-RELATED"/>
    <property type="match status" value="1"/>
</dbReference>
<dbReference type="OrthoDB" id="9775255at2"/>
<keyword evidence="11" id="KW-1185">Reference proteome</keyword>
<dbReference type="EMBL" id="CP013023">
    <property type="protein sequence ID" value="ANF98154.1"/>
    <property type="molecule type" value="Genomic_DNA"/>
</dbReference>
<evidence type="ECO:0000313" key="11">
    <source>
        <dbReference type="Proteomes" id="UP000078148"/>
    </source>
</evidence>
<comment type="catalytic activity">
    <reaction evidence="7 8">
        <text>L-histidinol phosphate + H2O = L-histidinol + phosphate</text>
        <dbReference type="Rhea" id="RHEA:14465"/>
        <dbReference type="ChEBI" id="CHEBI:15377"/>
        <dbReference type="ChEBI" id="CHEBI:43474"/>
        <dbReference type="ChEBI" id="CHEBI:57699"/>
        <dbReference type="ChEBI" id="CHEBI:57980"/>
        <dbReference type="EC" id="3.1.3.15"/>
    </reaction>
</comment>
<reference evidence="10 11" key="2">
    <citation type="journal article" date="2016" name="Int. J. Syst. Evol. Microbiol.">
        <title>Paenibacillus bovis sp. nov., isolated from raw yak (Bos grunniens) milk.</title>
        <authorList>
            <person name="Gao C."/>
            <person name="Han J."/>
            <person name="Liu Z."/>
            <person name="Xu X."/>
            <person name="Hang F."/>
            <person name="Wu Z."/>
        </authorList>
    </citation>
    <scope>NUCLEOTIDE SEQUENCE [LARGE SCALE GENOMIC DNA]</scope>
    <source>
        <strain evidence="10 11">BD3526</strain>
    </source>
</reference>
<evidence type="ECO:0000256" key="5">
    <source>
        <dbReference type="ARBA" id="ARBA00022801"/>
    </source>
</evidence>
<dbReference type="GO" id="GO:0000105">
    <property type="term" value="P:L-histidine biosynthetic process"/>
    <property type="evidence" value="ECO:0007669"/>
    <property type="project" value="UniProtKB-UniRule"/>
</dbReference>
<dbReference type="Pfam" id="PF02811">
    <property type="entry name" value="PHP"/>
    <property type="match status" value="1"/>
</dbReference>
<dbReference type="UniPathway" id="UPA00031">
    <property type="reaction ID" value="UER00013"/>
</dbReference>
<reference evidence="11" key="1">
    <citation type="submission" date="2015-10" db="EMBL/GenBank/DDBJ databases">
        <title>Genome of Paenibacillus bovis sp. nov.</title>
        <authorList>
            <person name="Wu Z."/>
            <person name="Gao C."/>
            <person name="Liu Z."/>
            <person name="Zheng H."/>
        </authorList>
    </citation>
    <scope>NUCLEOTIDE SEQUENCE [LARGE SCALE GENOMIC DNA]</scope>
    <source>
        <strain evidence="11">BD3526</strain>
    </source>
</reference>
<evidence type="ECO:0000256" key="6">
    <source>
        <dbReference type="ARBA" id="ARBA00023102"/>
    </source>
</evidence>
<gene>
    <name evidence="10" type="ORF">AR543_20500</name>
</gene>
<evidence type="ECO:0000256" key="1">
    <source>
        <dbReference type="ARBA" id="ARBA00004970"/>
    </source>
</evidence>
<dbReference type="Proteomes" id="UP000078148">
    <property type="component" value="Chromosome"/>
</dbReference>
<dbReference type="PANTHER" id="PTHR21039:SF0">
    <property type="entry name" value="HISTIDINOL-PHOSPHATASE"/>
    <property type="match status" value="1"/>
</dbReference>
<dbReference type="KEGG" id="pbv:AR543_20500"/>
<evidence type="ECO:0000256" key="7">
    <source>
        <dbReference type="ARBA" id="ARBA00049158"/>
    </source>
</evidence>
<name>A0A172ZKJ5_9BACL</name>
<dbReference type="InterPro" id="IPR004013">
    <property type="entry name" value="PHP_dom"/>
</dbReference>
<protein>
    <recommendedName>
        <fullName evidence="3 8">Histidinol-phosphatase</fullName>
        <shortName evidence="8">HolPase</shortName>
        <ecNumber evidence="3 8">3.1.3.15</ecNumber>
    </recommendedName>
</protein>
<keyword evidence="4 8" id="KW-0028">Amino-acid biosynthesis</keyword>